<evidence type="ECO:0000259" key="3">
    <source>
        <dbReference type="Pfam" id="PF16998"/>
    </source>
</evidence>
<feature type="chain" id="PRO_5044005724" evidence="2">
    <location>
        <begin position="31"/>
        <end position="137"/>
    </location>
</feature>
<dbReference type="Proteomes" id="UP000254573">
    <property type="component" value="Unassembled WGS sequence"/>
</dbReference>
<organism evidence="4 6">
    <name type="scientific">Pandoraea pnomenusa</name>
    <dbReference type="NCBI Taxonomy" id="93220"/>
    <lineage>
        <taxon>Bacteria</taxon>
        <taxon>Pseudomonadati</taxon>
        <taxon>Pseudomonadota</taxon>
        <taxon>Betaproteobacteria</taxon>
        <taxon>Burkholderiales</taxon>
        <taxon>Burkholderiaceae</taxon>
        <taxon>Pandoraea</taxon>
    </lineage>
</organism>
<feature type="signal peptide" evidence="2">
    <location>
        <begin position="1"/>
        <end position="30"/>
    </location>
</feature>
<sequence length="137" mass="14487">MSHIRLSRARSLALGTALAIGAGAFTPAFAASNLAFMDNSPLAFMRKADNASIAKAAGAALSDQQDNETVEWSNKGTGNPTAITAQLTPTNTQKTDAQTCRDLIVLLGARGQEVTLRLAACRKGENGRWELQKRGSK</sequence>
<evidence type="ECO:0000256" key="2">
    <source>
        <dbReference type="SAM" id="SignalP"/>
    </source>
</evidence>
<dbReference type="EMBL" id="UGSG01000001">
    <property type="protein sequence ID" value="SUA78899.1"/>
    <property type="molecule type" value="Genomic_DNA"/>
</dbReference>
<evidence type="ECO:0000313" key="4">
    <source>
        <dbReference type="EMBL" id="SUA78899.1"/>
    </source>
</evidence>
<evidence type="ECO:0000313" key="5">
    <source>
        <dbReference type="EMBL" id="VVE72334.1"/>
    </source>
</evidence>
<feature type="domain" description="Surface antigen" evidence="3">
    <location>
        <begin position="46"/>
        <end position="133"/>
    </location>
</feature>
<dbReference type="GeneID" id="57196636"/>
<evidence type="ECO:0000313" key="7">
    <source>
        <dbReference type="Proteomes" id="UP000361468"/>
    </source>
</evidence>
<name>A0A378YR65_9BURK</name>
<feature type="region of interest" description="Disordered" evidence="1">
    <location>
        <begin position="59"/>
        <end position="84"/>
    </location>
</feature>
<dbReference type="KEGG" id="ppno:DA70_15870"/>
<evidence type="ECO:0000313" key="6">
    <source>
        <dbReference type="Proteomes" id="UP000254573"/>
    </source>
</evidence>
<dbReference type="AlphaFoldDB" id="A0A378YR65"/>
<dbReference type="KEGG" id="prb:X636_10985"/>
<dbReference type="Pfam" id="PF16998">
    <property type="entry name" value="17kDa_Anti_2"/>
    <property type="match status" value="1"/>
</dbReference>
<reference evidence="4 6" key="1">
    <citation type="submission" date="2018-06" db="EMBL/GenBank/DDBJ databases">
        <authorList>
            <consortium name="Pathogen Informatics"/>
            <person name="Doyle S."/>
        </authorList>
    </citation>
    <scope>NUCLEOTIDE SEQUENCE [LARGE SCALE GENOMIC DNA]</scope>
    <source>
        <strain evidence="4 6">NCTC13160</strain>
    </source>
</reference>
<proteinExistence type="predicted"/>
<feature type="compositionally biased region" description="Polar residues" evidence="1">
    <location>
        <begin position="70"/>
        <end position="84"/>
    </location>
</feature>
<keyword evidence="2" id="KW-0732">Signal</keyword>
<dbReference type="InterPro" id="IPR032635">
    <property type="entry name" value="Anti_2"/>
</dbReference>
<evidence type="ECO:0000256" key="1">
    <source>
        <dbReference type="SAM" id="MobiDB-lite"/>
    </source>
</evidence>
<keyword evidence="7" id="KW-1185">Reference proteome</keyword>
<dbReference type="RefSeq" id="WP_023598202.1">
    <property type="nucleotide sequence ID" value="NC_023018.2"/>
</dbReference>
<protein>
    <submittedName>
        <fullName evidence="4">Surface antigen</fullName>
    </submittedName>
</protein>
<gene>
    <name evidence="4" type="ORF">NCTC13160_02918</name>
    <name evidence="5" type="ORF">PPN31119_04242</name>
</gene>
<dbReference type="KEGG" id="ppnm:LV28_14800"/>
<accession>A0A378YR65</accession>
<reference evidence="5 7" key="2">
    <citation type="submission" date="2019-08" db="EMBL/GenBank/DDBJ databases">
        <authorList>
            <person name="Peeters C."/>
        </authorList>
    </citation>
    <scope>NUCLEOTIDE SEQUENCE [LARGE SCALE GENOMIC DNA]</scope>
    <source>
        <strain evidence="5 7">LMG 31119</strain>
    </source>
</reference>
<dbReference type="EMBL" id="CABPSO010000019">
    <property type="protein sequence ID" value="VVE72334.1"/>
    <property type="molecule type" value="Genomic_DNA"/>
</dbReference>
<dbReference type="OrthoDB" id="8775956at2"/>
<dbReference type="Proteomes" id="UP000361468">
    <property type="component" value="Unassembled WGS sequence"/>
</dbReference>